<feature type="domain" description="Activator of Hsp90 ATPase homologue 1/2-like C-terminal" evidence="2">
    <location>
        <begin position="12"/>
        <end position="160"/>
    </location>
</feature>
<dbReference type="InterPro" id="IPR023393">
    <property type="entry name" value="START-like_dom_sf"/>
</dbReference>
<evidence type="ECO:0000256" key="1">
    <source>
        <dbReference type="ARBA" id="ARBA00006817"/>
    </source>
</evidence>
<dbReference type="InterPro" id="IPR013538">
    <property type="entry name" value="ASHA1/2-like_C"/>
</dbReference>
<sequence length="165" mass="18746">MADQLEITRELDAPRELVFKVWSEVEHLKKWWGPTGLEISYAKLDFRPGGMFHYKMTAPDGAEMWGRFVFGEIVEPEKIVFINSFSDKDGNAVRAPFSETFPIEISNTLTFTEQDGKTILTLLGGPVNATEAERQFFMGMFDSMRQGFGGTFDQLEAYLKEVQAV</sequence>
<evidence type="ECO:0000259" key="2">
    <source>
        <dbReference type="Pfam" id="PF08327"/>
    </source>
</evidence>
<dbReference type="CDD" id="cd07814">
    <property type="entry name" value="SRPBCC_CalC_Aha1-like"/>
    <property type="match status" value="1"/>
</dbReference>
<dbReference type="SUPFAM" id="SSF55961">
    <property type="entry name" value="Bet v1-like"/>
    <property type="match status" value="1"/>
</dbReference>
<reference evidence="3" key="1">
    <citation type="submission" date="2016-08" db="EMBL/GenBank/DDBJ databases">
        <title>Complete Genome Seqeunce of Paenibacillus sp. BIHB 4019 from tea rhizoplane.</title>
        <authorList>
            <person name="Thakur R."/>
            <person name="Swarnkar M.K."/>
            <person name="Gulati A."/>
        </authorList>
    </citation>
    <scope>NUCLEOTIDE SEQUENCE [LARGE SCALE GENOMIC DNA]</scope>
    <source>
        <strain evidence="3">BIHB4019</strain>
    </source>
</reference>
<dbReference type="Pfam" id="PF08327">
    <property type="entry name" value="AHSA1"/>
    <property type="match status" value="1"/>
</dbReference>
<proteinExistence type="inferred from homology"/>
<dbReference type="RefSeq" id="WP_099519550.1">
    <property type="nucleotide sequence ID" value="NZ_CP016808.1"/>
</dbReference>
<dbReference type="EMBL" id="CP016808">
    <property type="protein sequence ID" value="ANY68408.1"/>
    <property type="molecule type" value="Genomic_DNA"/>
</dbReference>
<gene>
    <name evidence="3" type="ORF">BBD42_19475</name>
</gene>
<organism evidence="3">
    <name type="scientific">Paenibacillus sp. BIHB 4019</name>
    <dbReference type="NCBI Taxonomy" id="1870819"/>
    <lineage>
        <taxon>Bacteria</taxon>
        <taxon>Bacillati</taxon>
        <taxon>Bacillota</taxon>
        <taxon>Bacilli</taxon>
        <taxon>Bacillales</taxon>
        <taxon>Paenibacillaceae</taxon>
        <taxon>Paenibacillus</taxon>
    </lineage>
</organism>
<name>A0A1B2DL08_9BACL</name>
<dbReference type="AlphaFoldDB" id="A0A1B2DL08"/>
<evidence type="ECO:0000313" key="3">
    <source>
        <dbReference type="EMBL" id="ANY68408.1"/>
    </source>
</evidence>
<protein>
    <submittedName>
        <fullName evidence="3">Polyketide cyclase</fullName>
    </submittedName>
</protein>
<comment type="similarity">
    <text evidence="1">Belongs to the AHA1 family.</text>
</comment>
<accession>A0A1B2DL08</accession>
<dbReference type="Gene3D" id="3.30.530.20">
    <property type="match status" value="1"/>
</dbReference>